<reference evidence="1" key="1">
    <citation type="submission" date="2018-05" db="EMBL/GenBank/DDBJ databases">
        <authorList>
            <person name="Lanie J.A."/>
            <person name="Ng W.-L."/>
            <person name="Kazmierczak K.M."/>
            <person name="Andrzejewski T.M."/>
            <person name="Davidsen T.M."/>
            <person name="Wayne K.J."/>
            <person name="Tettelin H."/>
            <person name="Glass J.I."/>
            <person name="Rusch D."/>
            <person name="Podicherti R."/>
            <person name="Tsui H.-C.T."/>
            <person name="Winkler M.E."/>
        </authorList>
    </citation>
    <scope>NUCLEOTIDE SEQUENCE</scope>
</reference>
<evidence type="ECO:0000313" key="1">
    <source>
        <dbReference type="EMBL" id="SVD74425.1"/>
    </source>
</evidence>
<dbReference type="AlphaFoldDB" id="A0A382XUW1"/>
<protein>
    <submittedName>
        <fullName evidence="1">Uncharacterized protein</fullName>
    </submittedName>
</protein>
<gene>
    <name evidence="1" type="ORF">METZ01_LOCUS427279</name>
</gene>
<proteinExistence type="predicted"/>
<name>A0A382XUW1_9ZZZZ</name>
<organism evidence="1">
    <name type="scientific">marine metagenome</name>
    <dbReference type="NCBI Taxonomy" id="408172"/>
    <lineage>
        <taxon>unclassified sequences</taxon>
        <taxon>metagenomes</taxon>
        <taxon>ecological metagenomes</taxon>
    </lineage>
</organism>
<accession>A0A382XUW1</accession>
<sequence length="166" mass="18456">MKKQIITGILSSFIIMLFIPGMTFAQDDCTETDTFIDNVENTGHDLYTTPYVDDPVTMEVLEGTYKLYGNFEIQNGSKIRMTVDGAESFNLNSMGTFSIESEGGDNFEWYECCEGDGGSSTESGTFIDNVENTGHDLHTTPYVDGPVRLEVLDGAYKLYGNFEIQD</sequence>
<feature type="non-terminal residue" evidence="1">
    <location>
        <position position="166"/>
    </location>
</feature>
<dbReference type="EMBL" id="UINC01170401">
    <property type="protein sequence ID" value="SVD74425.1"/>
    <property type="molecule type" value="Genomic_DNA"/>
</dbReference>